<proteinExistence type="predicted"/>
<keyword evidence="1" id="KW-1133">Transmembrane helix</keyword>
<keyword evidence="1" id="KW-0472">Membrane</keyword>
<dbReference type="EMBL" id="PYGK01000005">
    <property type="protein sequence ID" value="PSL31036.1"/>
    <property type="molecule type" value="Genomic_DNA"/>
</dbReference>
<evidence type="ECO:0000313" key="4">
    <source>
        <dbReference type="Proteomes" id="UP000240978"/>
    </source>
</evidence>
<dbReference type="PANTHER" id="PTHR34220">
    <property type="entry name" value="SENSOR HISTIDINE KINASE YPDA"/>
    <property type="match status" value="1"/>
</dbReference>
<accession>A0A2P8GAN7</accession>
<dbReference type="InterPro" id="IPR036890">
    <property type="entry name" value="HATPase_C_sf"/>
</dbReference>
<dbReference type="GO" id="GO:0016020">
    <property type="term" value="C:membrane"/>
    <property type="evidence" value="ECO:0007669"/>
    <property type="project" value="InterPro"/>
</dbReference>
<feature type="domain" description="Signal transduction histidine kinase internal region" evidence="2">
    <location>
        <begin position="136"/>
        <end position="214"/>
    </location>
</feature>
<comment type="caution">
    <text evidence="3">The sequence shown here is derived from an EMBL/GenBank/DDBJ whole genome shotgun (WGS) entry which is preliminary data.</text>
</comment>
<dbReference type="InterPro" id="IPR050640">
    <property type="entry name" value="Bact_2-comp_sensor_kinase"/>
</dbReference>
<feature type="transmembrane region" description="Helical" evidence="1">
    <location>
        <begin position="59"/>
        <end position="82"/>
    </location>
</feature>
<evidence type="ECO:0000313" key="3">
    <source>
        <dbReference type="EMBL" id="PSL31036.1"/>
    </source>
</evidence>
<feature type="transmembrane region" description="Helical" evidence="1">
    <location>
        <begin position="94"/>
        <end position="114"/>
    </location>
</feature>
<name>A0A2P8GAN7_9BACT</name>
<gene>
    <name evidence="3" type="ORF">CLV42_105399</name>
</gene>
<dbReference type="PANTHER" id="PTHR34220:SF7">
    <property type="entry name" value="SENSOR HISTIDINE KINASE YPDA"/>
    <property type="match status" value="1"/>
</dbReference>
<reference evidence="3 4" key="1">
    <citation type="submission" date="2018-03" db="EMBL/GenBank/DDBJ databases">
        <title>Genomic Encyclopedia of Archaeal and Bacterial Type Strains, Phase II (KMG-II): from individual species to whole genera.</title>
        <authorList>
            <person name="Goeker M."/>
        </authorList>
    </citation>
    <scope>NUCLEOTIDE SEQUENCE [LARGE SCALE GENOMIC DNA]</scope>
    <source>
        <strain evidence="3 4">DSM 18107</strain>
    </source>
</reference>
<keyword evidence="4" id="KW-1185">Reference proteome</keyword>
<keyword evidence="1" id="KW-0812">Transmembrane</keyword>
<dbReference type="Pfam" id="PF06580">
    <property type="entry name" value="His_kinase"/>
    <property type="match status" value="1"/>
</dbReference>
<evidence type="ECO:0000256" key="1">
    <source>
        <dbReference type="SAM" id="Phobius"/>
    </source>
</evidence>
<dbReference type="GO" id="GO:0000155">
    <property type="term" value="F:phosphorelay sensor kinase activity"/>
    <property type="evidence" value="ECO:0007669"/>
    <property type="project" value="InterPro"/>
</dbReference>
<organism evidence="3 4">
    <name type="scientific">Chitinophaga ginsengisoli</name>
    <dbReference type="NCBI Taxonomy" id="363837"/>
    <lineage>
        <taxon>Bacteria</taxon>
        <taxon>Pseudomonadati</taxon>
        <taxon>Bacteroidota</taxon>
        <taxon>Chitinophagia</taxon>
        <taxon>Chitinophagales</taxon>
        <taxon>Chitinophagaceae</taxon>
        <taxon>Chitinophaga</taxon>
    </lineage>
</organism>
<dbReference type="AlphaFoldDB" id="A0A2P8GAN7"/>
<sequence length="327" mass="37437">MHLFFLLTLFFLLVVILLISRTLSYIATGLFCYAFTLCAIYAGRWICKKWLASNKWSHLIFAVVNALVGFTLVGTAGFVYLFNPGMPINHILESAINISVLSFFLLFSGFFITITRSALREKMNGLVLAEQKKESELNLLRSQVSPHFLFNTLHNMYSLSVNRPAQLPPLLLQLSELLRYSVYEADQPLVTLQEEMAYIRNYIALENIRLADRLKLTVNMDDNPDDIKIVPMLLIVFVENAFKHARNTSEQQIYINIHLKVRGNTIYFMAENSCSNHSNEDGAGKRNSGLGIANVIKRLELLYPDAYGLKQNRTNNLFKVELWLKEK</sequence>
<dbReference type="Proteomes" id="UP000240978">
    <property type="component" value="Unassembled WGS sequence"/>
</dbReference>
<evidence type="ECO:0000259" key="2">
    <source>
        <dbReference type="Pfam" id="PF06580"/>
    </source>
</evidence>
<dbReference type="InterPro" id="IPR010559">
    <property type="entry name" value="Sig_transdc_His_kin_internal"/>
</dbReference>
<dbReference type="Gene3D" id="3.30.565.10">
    <property type="entry name" value="Histidine kinase-like ATPase, C-terminal domain"/>
    <property type="match status" value="1"/>
</dbReference>
<feature type="transmembrane region" description="Helical" evidence="1">
    <location>
        <begin position="28"/>
        <end position="47"/>
    </location>
</feature>
<protein>
    <submittedName>
        <fullName evidence="3">GHKL domain-containing protein</fullName>
    </submittedName>
</protein>